<gene>
    <name evidence="2" type="primary">A06p027440.1_BraROA</name>
    <name evidence="2" type="ORF">IGI04_022682</name>
</gene>
<feature type="non-terminal residue" evidence="2">
    <location>
        <position position="1"/>
    </location>
</feature>
<reference evidence="2 3" key="1">
    <citation type="submission" date="2021-03" db="EMBL/GenBank/DDBJ databases">
        <authorList>
            <person name="King G.J."/>
            <person name="Bancroft I."/>
            <person name="Baten A."/>
            <person name="Bloomfield J."/>
            <person name="Borpatragohain P."/>
            <person name="He Z."/>
            <person name="Irish N."/>
            <person name="Irwin J."/>
            <person name="Liu K."/>
            <person name="Mauleon R.P."/>
            <person name="Moore J."/>
            <person name="Morris R."/>
            <person name="Ostergaard L."/>
            <person name="Wang B."/>
            <person name="Wells R."/>
        </authorList>
    </citation>
    <scope>NUCLEOTIDE SEQUENCE [LARGE SCALE GENOMIC DNA]</scope>
    <source>
        <strain evidence="2">R-o-18</strain>
        <tissue evidence="2">Leaf</tissue>
    </source>
</reference>
<proteinExistence type="predicted"/>
<protein>
    <submittedName>
        <fullName evidence="2">Uncharacterized protein</fullName>
    </submittedName>
</protein>
<keyword evidence="3" id="KW-1185">Reference proteome</keyword>
<sequence>HRKPNHHKIGLALAGTLSLSFFLSLYDFSEYFTLDWMNEIDREGPIFIETEGRLKALPKHYGLSPRPCPKPQRSMAAWPDPHGPPLARIRTIGPKPEQSNACLDVLRLASTFPRTMAVPTILFRIRDVTQT</sequence>
<keyword evidence="1" id="KW-1133">Transmembrane helix</keyword>
<comment type="caution">
    <text evidence="2">The sequence shown here is derived from an EMBL/GenBank/DDBJ whole genome shotgun (WGS) entry which is preliminary data.</text>
</comment>
<evidence type="ECO:0000313" key="2">
    <source>
        <dbReference type="EMBL" id="KAG5392719.1"/>
    </source>
</evidence>
<feature type="non-terminal residue" evidence="2">
    <location>
        <position position="131"/>
    </location>
</feature>
<keyword evidence="1" id="KW-0472">Membrane</keyword>
<evidence type="ECO:0000256" key="1">
    <source>
        <dbReference type="SAM" id="Phobius"/>
    </source>
</evidence>
<evidence type="ECO:0000313" key="3">
    <source>
        <dbReference type="Proteomes" id="UP000823674"/>
    </source>
</evidence>
<dbReference type="Proteomes" id="UP000823674">
    <property type="component" value="Chromosome A06"/>
</dbReference>
<organism evidence="2 3">
    <name type="scientific">Brassica rapa subsp. trilocularis</name>
    <dbReference type="NCBI Taxonomy" id="1813537"/>
    <lineage>
        <taxon>Eukaryota</taxon>
        <taxon>Viridiplantae</taxon>
        <taxon>Streptophyta</taxon>
        <taxon>Embryophyta</taxon>
        <taxon>Tracheophyta</taxon>
        <taxon>Spermatophyta</taxon>
        <taxon>Magnoliopsida</taxon>
        <taxon>eudicotyledons</taxon>
        <taxon>Gunneridae</taxon>
        <taxon>Pentapetalae</taxon>
        <taxon>rosids</taxon>
        <taxon>malvids</taxon>
        <taxon>Brassicales</taxon>
        <taxon>Brassicaceae</taxon>
        <taxon>Brassiceae</taxon>
        <taxon>Brassica</taxon>
    </lineage>
</organism>
<feature type="transmembrane region" description="Helical" evidence="1">
    <location>
        <begin position="9"/>
        <end position="26"/>
    </location>
</feature>
<keyword evidence="1" id="KW-0812">Transmembrane</keyword>
<name>A0ABQ7M1N3_BRACM</name>
<dbReference type="EMBL" id="JADBGQ010000006">
    <property type="protein sequence ID" value="KAG5392719.1"/>
    <property type="molecule type" value="Genomic_DNA"/>
</dbReference>
<accession>A0ABQ7M1N3</accession>